<organism evidence="2 3">
    <name type="scientific">Streptomyces phage KimJongPhill</name>
    <dbReference type="NCBI Taxonomy" id="2848886"/>
    <lineage>
        <taxon>Viruses</taxon>
        <taxon>Duplodnaviria</taxon>
        <taxon>Heunggongvirae</taxon>
        <taxon>Uroviricota</taxon>
        <taxon>Caudoviricetes</taxon>
        <taxon>Zukovirus</taxon>
        <taxon>Zukovirus phill</taxon>
    </lineage>
</organism>
<gene>
    <name evidence="2" type="primary">39</name>
    <name evidence="2" type="ORF">SEA_KIMJONGPHILL_39</name>
</gene>
<keyword evidence="2" id="KW-0378">Hydrolase</keyword>
<protein>
    <submittedName>
        <fullName evidence="2">Exonuclease</fullName>
    </submittedName>
</protein>
<reference evidence="2" key="1">
    <citation type="submission" date="2021-03" db="EMBL/GenBank/DDBJ databases">
        <authorList>
            <person name="Alqahtani R."/>
            <person name="Behailu E."/>
            <person name="Cappabianca D.W."/>
            <person name="Csanadi-Schwartz K.M."/>
            <person name="Dalal A.S."/>
            <person name="Fahim M.S."/>
            <person name="Franklin J.M."/>
            <person name="Gluckman M.H."/>
            <person name="Levine C.J."/>
            <person name="Martin N."/>
            <person name="Milza N."/>
            <person name="Najmabadi R."/>
            <person name="Newman A.M."/>
            <person name="Pajunar M."/>
            <person name="Qalawee I."/>
            <person name="Rizvi A."/>
            <person name="Samuel A."/>
            <person name="Smith A."/>
            <person name="Swann F.E."/>
            <person name="Sweeney P."/>
            <person name="Torres N.R."/>
            <person name="Ventrone L."/>
            <person name="Ventura L."/>
            <person name="Wroe M."/>
            <person name="Acquaye N.A."/>
            <person name="Agnes T.J."/>
            <person name="Ahmed A."/>
            <person name="Ahmed S."/>
            <person name="Amodu B.A."/>
            <person name="Arefeayne N.F."/>
            <person name="Asamoah-Frimpong E.A."/>
            <person name="Attaran A."/>
            <person name="Barragan J.M."/>
            <person name="Baumgarten L.N."/>
            <person name="Berhane B."/>
            <person name="Beyene A."/>
            <person name="Bhattarai B."/>
            <person name="Biondokin D.V."/>
            <person name="Boone B.K."/>
            <person name="Burney S.Z."/>
            <person name="Cayanan J.-R.T."/>
            <person name="Cesta G."/>
            <person name="Chang J."/>
            <person name="Chavez J."/>
            <person name="Chorbajian C."/>
            <person name="Christian S."/>
            <person name="Corns J.R."/>
            <person name="Corns N.R."/>
            <person name="Cowan J.T."/>
            <person name="Coyne C."/>
            <person name="Dadzie B."/>
            <person name="Datu D.-L.V."/>
            <person name="Deng B.C."/>
            <person name="Der L."/>
            <person name="Dickerson K."/>
            <person name="Dozier E."/>
            <person name="Egbunine A.O."/>
            <person name="Farooq M."/>
            <person name="Fonge A.E."/>
            <person name="Ghomsi-Nono M.P."/>
            <person name="Giampietro H."/>
            <person name="Gunnison R.P."/>
            <person name="Han S.H."/>
            <person name="Hennigan A.J."/>
            <person name="Hong A.N."/>
            <person name="Ijomor E.C."/>
            <person name="Jalali A."/>
            <person name="Jamil T.Z."/>
            <person name="Jenkins C.R."/>
            <person name="Joseph M.A."/>
            <person name="Jowanowitch O.J."/>
            <person name="Kang D."/>
            <person name="Khan A."/>
            <person name="Khan Z.K."/>
            <person name="Kiewe T."/>
            <person name="Kjerulf A.B."/>
            <person name="Kolosey V."/>
            <person name="Kurup M."/>
            <person name="Lee V.H."/>
            <person name="Llontop-Maldonado V."/>
            <person name="Long P."/>
            <person name="Lu N."/>
            <person name="Majekodunmi A."/>
            <person name="Malik H.W."/>
            <person name="Marcellino S.C."/>
            <person name="Martinez L.A."/>
            <person name="Meher F.N."/>
            <person name="Michelin M.A."/>
            <person name="Mitchell K.G."/>
            <person name="Mullens W.J."/>
            <person name="Nwakama C."/>
            <person name="Nwosu F.T."/>
            <person name="Oboh E.C."/>
            <person name="Odujinrin O."/>
            <person name="Ogunsan O."/>
            <person name="O'Neill K."/>
            <person name="Oxlaj J.A."/>
            <person name="Patel A.K."/>
            <person name="Patel B.R."/>
            <person name="Pham Q."/>
            <person name="Porter J."/>
            <person name="Portes J."/>
            <person name="Prokopenko A."/>
            <person name="Quraishi M."/>
            <person name="Qureshi M.-A."/>
            <person name="Rivera A."/>
            <person name="Rubalsky V."/>
            <person name="Saikali Y."/>
            <person name="Saqaf K."/>
            <person name="Saroya S.R."/>
            <person name="Seas A."/>
            <person name="Shadrick R.E."/>
            <person name="Sharda N."/>
            <person name="Sigindere M.T."/>
            <person name="Simbi V.G."/>
            <person name="Thuzar C."/>
            <person name="Tran K."/>
            <person name="Tran V.D."/>
            <person name="Trang W."/>
            <person name="Vaishnav N."/>
            <person name="Vuong K."/>
            <person name="Walker C."/>
            <person name="Wallace S.A."/>
            <person name="Warfield J.C."/>
            <person name="Wikina T."/>
            <person name="Wobbeking F.T."/>
            <person name="Worrent L.D."/>
            <person name="Yan T."/>
            <person name="Zehra A."/>
            <person name="Avazpour P."/>
            <person name="Kim F.M."/>
            <person name="Mason K."/>
            <person name="Nguyen D.A."/>
            <person name="Pettit S.M."/>
            <person name="Zhou O.J."/>
            <person name="Brissett D.L."/>
            <person name="Gualtieri C."/>
            <person name="Hufford T.M."/>
            <person name="Ko J.M."/>
            <person name="Novak J.K."/>
            <person name="Smith Z.M."/>
            <person name="Mayer-Bacon C."/>
            <person name="Erill I."/>
            <person name="Caruso S.M."/>
            <person name="Garlena R.A."/>
            <person name="Russell D.A."/>
            <person name="Pope W.H."/>
            <person name="Jacobs-Sera D."/>
            <person name="Hatfull G.F."/>
        </authorList>
    </citation>
    <scope>NUCLEOTIDE SEQUENCE</scope>
</reference>
<dbReference type="Gene3D" id="3.30.420.10">
    <property type="entry name" value="Ribonuclease H-like superfamily/Ribonuclease H"/>
    <property type="match status" value="1"/>
</dbReference>
<dbReference type="RefSeq" id="YP_010655645.1">
    <property type="nucleotide sequence ID" value="NC_070830.1"/>
</dbReference>
<evidence type="ECO:0000259" key="1">
    <source>
        <dbReference type="Pfam" id="PF16473"/>
    </source>
</evidence>
<evidence type="ECO:0000313" key="3">
    <source>
        <dbReference type="Proteomes" id="UP000683386"/>
    </source>
</evidence>
<keyword evidence="3" id="KW-1185">Reference proteome</keyword>
<dbReference type="InterPro" id="IPR036397">
    <property type="entry name" value="RNaseH_sf"/>
</dbReference>
<dbReference type="InterPro" id="IPR033390">
    <property type="entry name" value="Rv2179c-like"/>
</dbReference>
<dbReference type="Proteomes" id="UP000683386">
    <property type="component" value="Segment"/>
</dbReference>
<evidence type="ECO:0000313" key="2">
    <source>
        <dbReference type="EMBL" id="QWT29820.1"/>
    </source>
</evidence>
<keyword evidence="2" id="KW-0540">Nuclease</keyword>
<proteinExistence type="predicted"/>
<dbReference type="GO" id="GO:0003676">
    <property type="term" value="F:nucleic acid binding"/>
    <property type="evidence" value="ECO:0007669"/>
    <property type="project" value="InterPro"/>
</dbReference>
<dbReference type="KEGG" id="vg:77931511"/>
<name>A0A8F2IW68_9CAUD</name>
<keyword evidence="2" id="KW-0269">Exonuclease</keyword>
<accession>A0A8F2IW68</accession>
<dbReference type="EMBL" id="MW822144">
    <property type="protein sequence ID" value="QWT29820.1"/>
    <property type="molecule type" value="Genomic_DNA"/>
</dbReference>
<sequence length="233" mass="26603">MTDVFSTLLDPFSAQFLTYDLEFVDDGRTIDLVSAGFKSGDGRTLYVINREMDQKKILAHDWMRNNVWPHLPLKDLPEVRGELGQYPVKKCRCASAVEGKKYEWTCSCMNGKLDMDHPDVRPMGQIRRMVSDFIMACHPKGLTGEVNHRDDVKMWAWYGAYDHVRLAQCWGPMIDLPPHVPMLTHDLKSEAMRLGNPKMPAQKGKEHNALADAEGNHLKAKFLWGLATDNPYE</sequence>
<dbReference type="GO" id="GO:0004527">
    <property type="term" value="F:exonuclease activity"/>
    <property type="evidence" value="ECO:0007669"/>
    <property type="project" value="UniProtKB-KW"/>
</dbReference>
<feature type="domain" description="3'-5' exoribonuclease Rv2179c-like" evidence="1">
    <location>
        <begin position="17"/>
        <end position="224"/>
    </location>
</feature>
<dbReference type="Pfam" id="PF16473">
    <property type="entry name" value="Rv2179c-like"/>
    <property type="match status" value="1"/>
</dbReference>
<dbReference type="GeneID" id="77931511"/>